<feature type="compositionally biased region" description="Polar residues" evidence="1">
    <location>
        <begin position="243"/>
        <end position="252"/>
    </location>
</feature>
<feature type="compositionally biased region" description="Basic and acidic residues" evidence="1">
    <location>
        <begin position="358"/>
        <end position="368"/>
    </location>
</feature>
<dbReference type="EMBL" id="BQNB010011633">
    <property type="protein sequence ID" value="GJS93128.1"/>
    <property type="molecule type" value="Genomic_DNA"/>
</dbReference>
<name>A0ABQ4ZWJ9_9ASTR</name>
<keyword evidence="3" id="KW-1185">Reference proteome</keyword>
<reference evidence="2" key="1">
    <citation type="journal article" date="2022" name="Int. J. Mol. Sci.">
        <title>Draft Genome of Tanacetum Coccineum: Genomic Comparison of Closely Related Tanacetum-Family Plants.</title>
        <authorList>
            <person name="Yamashiro T."/>
            <person name="Shiraishi A."/>
            <person name="Nakayama K."/>
            <person name="Satake H."/>
        </authorList>
    </citation>
    <scope>NUCLEOTIDE SEQUENCE</scope>
</reference>
<feature type="region of interest" description="Disordered" evidence="1">
    <location>
        <begin position="208"/>
        <end position="322"/>
    </location>
</feature>
<evidence type="ECO:0000256" key="1">
    <source>
        <dbReference type="SAM" id="MobiDB-lite"/>
    </source>
</evidence>
<feature type="region of interest" description="Disordered" evidence="1">
    <location>
        <begin position="345"/>
        <end position="386"/>
    </location>
</feature>
<dbReference type="Proteomes" id="UP001151760">
    <property type="component" value="Unassembled WGS sequence"/>
</dbReference>
<gene>
    <name evidence="2" type="ORF">Tco_0800096</name>
</gene>
<comment type="caution">
    <text evidence="2">The sequence shown here is derived from an EMBL/GenBank/DDBJ whole genome shotgun (WGS) entry which is preliminary data.</text>
</comment>
<sequence>IVGQILLDHPLSYAITMTVDVPAVYLQQFWKTVSEVPDTKDTIKFKLDTQEIIYVVDMFCDTFHLPMETPDNTFIAPVDIEIIQSFMQRVGYQGVVDKVSAFYMKCLAQPWQTMFKKKDVIQYPCFTKHVIADLMKKYPSISAKLEEDYHSIKDDILLVSVYTMGNVTVLGMLILDAFLTDEIRATGDYKEYEMVFVGVVVPMNQPQSVVSTQGTHRTTPRAYRTPTLNVASPQGKKRKQSAKETSSQSKSLKVTIKQKQVVEGGQDDESYASKFAASMLNDDDDDDSEKKDEKNDDEMGSLEIRTEKMQTPIPTPLSSPRKILSSDKKTFQELTNIVSNLTRKIEKSSTSNTSCRNDNFHSQHHDDHQDDDAPLEGEKRVKRQTTFKRSKSEKEWDAWVEETIISEDEVIPKDETSELIIKFQNFDKRVPTIFNHARMEATLNDMLSN</sequence>
<accession>A0ABQ4ZWJ9</accession>
<protein>
    <submittedName>
        <fullName evidence="2">Uncharacterized protein</fullName>
    </submittedName>
</protein>
<feature type="non-terminal residue" evidence="2">
    <location>
        <position position="1"/>
    </location>
</feature>
<feature type="compositionally biased region" description="Polar residues" evidence="1">
    <location>
        <begin position="208"/>
        <end position="217"/>
    </location>
</feature>
<evidence type="ECO:0000313" key="3">
    <source>
        <dbReference type="Proteomes" id="UP001151760"/>
    </source>
</evidence>
<feature type="compositionally biased region" description="Polar residues" evidence="1">
    <location>
        <begin position="345"/>
        <end position="357"/>
    </location>
</feature>
<proteinExistence type="predicted"/>
<evidence type="ECO:0000313" key="2">
    <source>
        <dbReference type="EMBL" id="GJS93128.1"/>
    </source>
</evidence>
<organism evidence="2 3">
    <name type="scientific">Tanacetum coccineum</name>
    <dbReference type="NCBI Taxonomy" id="301880"/>
    <lineage>
        <taxon>Eukaryota</taxon>
        <taxon>Viridiplantae</taxon>
        <taxon>Streptophyta</taxon>
        <taxon>Embryophyta</taxon>
        <taxon>Tracheophyta</taxon>
        <taxon>Spermatophyta</taxon>
        <taxon>Magnoliopsida</taxon>
        <taxon>eudicotyledons</taxon>
        <taxon>Gunneridae</taxon>
        <taxon>Pentapetalae</taxon>
        <taxon>asterids</taxon>
        <taxon>campanulids</taxon>
        <taxon>Asterales</taxon>
        <taxon>Asteraceae</taxon>
        <taxon>Asteroideae</taxon>
        <taxon>Anthemideae</taxon>
        <taxon>Anthemidinae</taxon>
        <taxon>Tanacetum</taxon>
    </lineage>
</organism>
<reference evidence="2" key="2">
    <citation type="submission" date="2022-01" db="EMBL/GenBank/DDBJ databases">
        <authorList>
            <person name="Yamashiro T."/>
            <person name="Shiraishi A."/>
            <person name="Satake H."/>
            <person name="Nakayama K."/>
        </authorList>
    </citation>
    <scope>NUCLEOTIDE SEQUENCE</scope>
</reference>